<evidence type="ECO:0000313" key="1">
    <source>
        <dbReference type="EMBL" id="SFK70678.1"/>
    </source>
</evidence>
<protein>
    <submittedName>
        <fullName evidence="1">Uncharacterized protein</fullName>
    </submittedName>
</protein>
<proteinExistence type="predicted"/>
<name>A0A1I4BPD2_9PROT</name>
<gene>
    <name evidence="1" type="ORF">SAMN05216302_10136</name>
</gene>
<dbReference type="EMBL" id="FOSP01000013">
    <property type="protein sequence ID" value="SFK70678.1"/>
    <property type="molecule type" value="Genomic_DNA"/>
</dbReference>
<sequence>MPESLKLTMVIPTVSPFFPVDSINTSSPTFVRLIVLGEYTCGRIGQVNQRRTGNLFEIQITQDPLQPTEVCDYKVREFWRIINLDVFGLKAGDYQYTINNGENNGLFTLPLDVRDSAFTDCGGSPEDDNTPNNCEDRIVPF</sequence>
<dbReference type="AlphaFoldDB" id="A0A1I4BPD2"/>
<dbReference type="Proteomes" id="UP000199533">
    <property type="component" value="Unassembled WGS sequence"/>
</dbReference>
<evidence type="ECO:0000313" key="2">
    <source>
        <dbReference type="Proteomes" id="UP000199533"/>
    </source>
</evidence>
<accession>A0A1I4BPD2</accession>
<keyword evidence="2" id="KW-1185">Reference proteome</keyword>
<reference evidence="2" key="1">
    <citation type="submission" date="2016-10" db="EMBL/GenBank/DDBJ databases">
        <authorList>
            <person name="Varghese N."/>
            <person name="Submissions S."/>
        </authorList>
    </citation>
    <scope>NUCLEOTIDE SEQUENCE [LARGE SCALE GENOMIC DNA]</scope>
    <source>
        <strain evidence="2">Nm69</strain>
    </source>
</reference>
<organism evidence="1 2">
    <name type="scientific">Nitrosomonas aestuarii</name>
    <dbReference type="NCBI Taxonomy" id="52441"/>
    <lineage>
        <taxon>Bacteria</taxon>
        <taxon>Pseudomonadati</taxon>
        <taxon>Pseudomonadota</taxon>
        <taxon>Betaproteobacteria</taxon>
        <taxon>Nitrosomonadales</taxon>
        <taxon>Nitrosomonadaceae</taxon>
        <taxon>Nitrosomonas</taxon>
    </lineage>
</organism>